<evidence type="ECO:0000313" key="2">
    <source>
        <dbReference type="EMBL" id="XAI70790.1"/>
    </source>
</evidence>
<name>A0AAU6W270_9VIRU</name>
<protein>
    <submittedName>
        <fullName evidence="2">Uncharacterized protein</fullName>
    </submittedName>
</protein>
<dbReference type="EMBL" id="PP179327">
    <property type="protein sequence ID" value="XAI70790.1"/>
    <property type="molecule type" value="Genomic_DNA"/>
</dbReference>
<feature type="region of interest" description="Disordered" evidence="1">
    <location>
        <begin position="115"/>
        <end position="134"/>
    </location>
</feature>
<accession>A0AAU6W270</accession>
<sequence length="157" mass="18112">MQKRRGKQTRYQRHDSMGIAPWRLEPRWVGNGSLLAGNRPLDSDVLQPCRVIGRYRTRCGHYTEHERSIAGVASGLLHRLTRLSRRRNVTRRYSHVTRQRAEAFQLRLCLQIRPQSPTRSGFSTPPRTSPTEPSPVPLWPLSVLECSVEGVHLLRIE</sequence>
<organism evidence="2">
    <name type="scientific">Pseudomonas phage Orisa03</name>
    <dbReference type="NCBI Taxonomy" id="3138542"/>
    <lineage>
        <taxon>Viruses</taxon>
    </lineage>
</organism>
<reference evidence="2" key="1">
    <citation type="journal article" date="2024" name="J. Gen. Virol.">
        <title>Novel phages of Pseudomonas syringae unveil numerous potential auxiliary metabolic genes.</title>
        <authorList>
            <person name="Feltin C."/>
            <person name="Garneau J.R."/>
            <person name="Morris C.E."/>
            <person name="Berard A."/>
            <person name="Torres-Barcelo C."/>
        </authorList>
    </citation>
    <scope>NUCLEOTIDE SEQUENCE</scope>
</reference>
<evidence type="ECO:0000256" key="1">
    <source>
        <dbReference type="SAM" id="MobiDB-lite"/>
    </source>
</evidence>
<gene>
    <name evidence="2" type="ORF">Orisa03_00057</name>
</gene>
<proteinExistence type="predicted"/>